<evidence type="ECO:0000313" key="1">
    <source>
        <dbReference type="EMBL" id="MFC7462582.1"/>
    </source>
</evidence>
<organism evidence="1 2">
    <name type="scientific">Hydrogenophaga defluvii</name>
    <dbReference type="NCBI Taxonomy" id="249410"/>
    <lineage>
        <taxon>Bacteria</taxon>
        <taxon>Pseudomonadati</taxon>
        <taxon>Pseudomonadota</taxon>
        <taxon>Betaproteobacteria</taxon>
        <taxon>Burkholderiales</taxon>
        <taxon>Comamonadaceae</taxon>
        <taxon>Hydrogenophaga</taxon>
    </lineage>
</organism>
<dbReference type="Proteomes" id="UP001596457">
    <property type="component" value="Unassembled WGS sequence"/>
</dbReference>
<dbReference type="Pfam" id="PF01263">
    <property type="entry name" value="Aldose_epim"/>
    <property type="match status" value="1"/>
</dbReference>
<accession>A0ABW2SGQ2</accession>
<comment type="caution">
    <text evidence="1">The sequence shown here is derived from an EMBL/GenBank/DDBJ whole genome shotgun (WGS) entry which is preliminary data.</text>
</comment>
<keyword evidence="2" id="KW-1185">Reference proteome</keyword>
<dbReference type="RefSeq" id="WP_382203482.1">
    <property type="nucleotide sequence ID" value="NZ_JBHTBZ010000068.1"/>
</dbReference>
<proteinExistence type="predicted"/>
<name>A0ABW2SGQ2_9BURK</name>
<dbReference type="SUPFAM" id="SSF74650">
    <property type="entry name" value="Galactose mutarotase-like"/>
    <property type="match status" value="1"/>
</dbReference>
<dbReference type="InterPro" id="IPR011013">
    <property type="entry name" value="Gal_mutarotase_sf_dom"/>
</dbReference>
<gene>
    <name evidence="1" type="ORF">ACFQU0_19335</name>
</gene>
<dbReference type="EMBL" id="JBHTBZ010000068">
    <property type="protein sequence ID" value="MFC7462582.1"/>
    <property type="molecule type" value="Genomic_DNA"/>
</dbReference>
<dbReference type="Gene3D" id="2.70.98.10">
    <property type="match status" value="1"/>
</dbReference>
<sequence length="286" mass="31436">MATVTLRQGGLHCDVRPDLGGCIAGLWCDGLPVLRSTPGDTLHSVRECGSFPLVPFSNRIGQATLLWQGTGHPLVTHALTEAHAIHGVGWMRPWAVLEQSDRFLLLAHEHRAEPHWPFAYDASQTLQLLDGALELTLSITNQSSVPAPVGLGWHPYFVKRPHSHLRFEASGRWDMGSDKLPTGHRPSPGLDTDCATLDVDHCFDGWAGVAHLRDEALDVRISAPLRHLVVYTHPTRDFVAVEPVSHVNNAWSLHAQGHSSERLGLRVLAPGESFCTQMRLEVSARS</sequence>
<evidence type="ECO:0000313" key="2">
    <source>
        <dbReference type="Proteomes" id="UP001596457"/>
    </source>
</evidence>
<dbReference type="CDD" id="cd09021">
    <property type="entry name" value="Aldose_epim_Ec_YphB"/>
    <property type="match status" value="1"/>
</dbReference>
<protein>
    <submittedName>
        <fullName evidence="1">Aldose 1-epimerase</fullName>
    </submittedName>
</protein>
<reference evidence="2" key="1">
    <citation type="journal article" date="2019" name="Int. J. Syst. Evol. Microbiol.">
        <title>The Global Catalogue of Microorganisms (GCM) 10K type strain sequencing project: providing services to taxonomists for standard genome sequencing and annotation.</title>
        <authorList>
            <consortium name="The Broad Institute Genomics Platform"/>
            <consortium name="The Broad Institute Genome Sequencing Center for Infectious Disease"/>
            <person name="Wu L."/>
            <person name="Ma J."/>
        </authorList>
    </citation>
    <scope>NUCLEOTIDE SEQUENCE [LARGE SCALE GENOMIC DNA]</scope>
    <source>
        <strain evidence="2">CCUG 53903</strain>
    </source>
</reference>
<dbReference type="InterPro" id="IPR014718">
    <property type="entry name" value="GH-type_carb-bd"/>
</dbReference>
<dbReference type="InterPro" id="IPR008183">
    <property type="entry name" value="Aldose_1/G6P_1-epimerase"/>
</dbReference>